<gene>
    <name evidence="2" type="ORF">DNK49_16105</name>
</gene>
<organism evidence="2 3">
    <name type="scientific">Parazoarcus communis SWub3 = DSM 12120</name>
    <dbReference type="NCBI Taxonomy" id="1121029"/>
    <lineage>
        <taxon>Bacteria</taxon>
        <taxon>Pseudomonadati</taxon>
        <taxon>Pseudomonadota</taxon>
        <taxon>Betaproteobacteria</taxon>
        <taxon>Rhodocyclales</taxon>
        <taxon>Zoogloeaceae</taxon>
        <taxon>Parazoarcus</taxon>
    </lineage>
</organism>
<dbReference type="EMBL" id="QKOE01000013">
    <property type="protein sequence ID" value="PZA15487.1"/>
    <property type="molecule type" value="Genomic_DNA"/>
</dbReference>
<dbReference type="GO" id="GO:0006935">
    <property type="term" value="P:chemotaxis"/>
    <property type="evidence" value="ECO:0007669"/>
    <property type="project" value="InterPro"/>
</dbReference>
<dbReference type="OrthoDB" id="5298045at2"/>
<name>A0A323USX2_9RHOO</name>
<evidence type="ECO:0000259" key="1">
    <source>
        <dbReference type="PROSITE" id="PS50851"/>
    </source>
</evidence>
<sequence length="170" mass="18943">MSRRISLREFQENLARRLAEAKTGERRGLLGIQAGSENWLLDLAETGEILTPPALAAVPLTRDWYRGLANVRGTLYGVVDFSRFHHGAPTPAVGSARLLLIGARLGVHSALLVTRVLGLRSREDFEPDSGLADERPWVRERVRDMQDHPWLRLDTSRLLAHSAFLDAGTD</sequence>
<dbReference type="SMART" id="SM00260">
    <property type="entry name" value="CheW"/>
    <property type="match status" value="1"/>
</dbReference>
<dbReference type="SUPFAM" id="SSF50341">
    <property type="entry name" value="CheW-like"/>
    <property type="match status" value="1"/>
</dbReference>
<feature type="domain" description="CheW-like" evidence="1">
    <location>
        <begin position="26"/>
        <end position="164"/>
    </location>
</feature>
<evidence type="ECO:0000313" key="2">
    <source>
        <dbReference type="EMBL" id="PZA15487.1"/>
    </source>
</evidence>
<protein>
    <submittedName>
        <fullName evidence="2">Chemotaxis protein CheW</fullName>
    </submittedName>
</protein>
<comment type="caution">
    <text evidence="2">The sequence shown here is derived from an EMBL/GenBank/DDBJ whole genome shotgun (WGS) entry which is preliminary data.</text>
</comment>
<accession>A0A323USX2</accession>
<dbReference type="InterPro" id="IPR002545">
    <property type="entry name" value="CheW-lke_dom"/>
</dbReference>
<keyword evidence="3" id="KW-1185">Reference proteome</keyword>
<evidence type="ECO:0000313" key="3">
    <source>
        <dbReference type="Proteomes" id="UP000248259"/>
    </source>
</evidence>
<dbReference type="AlphaFoldDB" id="A0A323USX2"/>
<proteinExistence type="predicted"/>
<dbReference type="Pfam" id="PF01584">
    <property type="entry name" value="CheW"/>
    <property type="match status" value="1"/>
</dbReference>
<dbReference type="InterPro" id="IPR036061">
    <property type="entry name" value="CheW-like_dom_sf"/>
</dbReference>
<dbReference type="GO" id="GO:0007165">
    <property type="term" value="P:signal transduction"/>
    <property type="evidence" value="ECO:0007669"/>
    <property type="project" value="InterPro"/>
</dbReference>
<dbReference type="Gene3D" id="2.40.50.180">
    <property type="entry name" value="CheA-289, Domain 4"/>
    <property type="match status" value="1"/>
</dbReference>
<reference evidence="2 3" key="1">
    <citation type="submission" date="2018-06" db="EMBL/GenBank/DDBJ databases">
        <title>Azoarcus communis strain SWub3 genome.</title>
        <authorList>
            <person name="Zorraquino Salvo V."/>
            <person name="Toubiana D."/>
            <person name="Blumwald E."/>
        </authorList>
    </citation>
    <scope>NUCLEOTIDE SEQUENCE [LARGE SCALE GENOMIC DNA]</scope>
    <source>
        <strain evidence="2 3">SWub3</strain>
    </source>
</reference>
<dbReference type="Proteomes" id="UP000248259">
    <property type="component" value="Unassembled WGS sequence"/>
</dbReference>
<dbReference type="PROSITE" id="PS50851">
    <property type="entry name" value="CHEW"/>
    <property type="match status" value="1"/>
</dbReference>
<dbReference type="RefSeq" id="WP_110526762.1">
    <property type="nucleotide sequence ID" value="NZ_QKOE01000013.1"/>
</dbReference>